<dbReference type="InterPro" id="IPR006016">
    <property type="entry name" value="UspA"/>
</dbReference>
<reference evidence="3 4" key="1">
    <citation type="submission" date="2020-08" db="EMBL/GenBank/DDBJ databases">
        <title>Genomic Encyclopedia of Type Strains, Phase IV (KMG-IV): sequencing the most valuable type-strain genomes for metagenomic binning, comparative biology and taxonomic classification.</title>
        <authorList>
            <person name="Goeker M."/>
        </authorList>
    </citation>
    <scope>NUCLEOTIDE SEQUENCE [LARGE SCALE GENOMIC DNA]</scope>
    <source>
        <strain evidence="3 4">DSM 29854</strain>
    </source>
</reference>
<dbReference type="AlphaFoldDB" id="A0A839GPA9"/>
<accession>A0A839GPA9</accession>
<keyword evidence="4" id="KW-1185">Reference proteome</keyword>
<name>A0A839GPA9_9BACT</name>
<evidence type="ECO:0000256" key="1">
    <source>
        <dbReference type="ARBA" id="ARBA00008791"/>
    </source>
</evidence>
<dbReference type="RefSeq" id="WP_066835255.1">
    <property type="nucleotide sequence ID" value="NZ_JACJIQ010000004.1"/>
</dbReference>
<comment type="similarity">
    <text evidence="1">Belongs to the universal stress protein A family.</text>
</comment>
<feature type="domain" description="UspA" evidence="2">
    <location>
        <begin position="1"/>
        <end position="156"/>
    </location>
</feature>
<gene>
    <name evidence="3" type="ORF">FHS90_001442</name>
</gene>
<comment type="caution">
    <text evidence="3">The sequence shown here is derived from an EMBL/GenBank/DDBJ whole genome shotgun (WGS) entry which is preliminary data.</text>
</comment>
<evidence type="ECO:0000259" key="2">
    <source>
        <dbReference type="Pfam" id="PF00582"/>
    </source>
</evidence>
<protein>
    <submittedName>
        <fullName evidence="3">Nucleotide-binding universal stress UspA family protein</fullName>
    </submittedName>
</protein>
<evidence type="ECO:0000313" key="4">
    <source>
        <dbReference type="Proteomes" id="UP000563094"/>
    </source>
</evidence>
<proteinExistence type="inferred from homology"/>
<dbReference type="InterPro" id="IPR006015">
    <property type="entry name" value="Universal_stress_UspA"/>
</dbReference>
<feature type="domain" description="UspA" evidence="2">
    <location>
        <begin position="164"/>
        <end position="270"/>
    </location>
</feature>
<dbReference type="Pfam" id="PF00582">
    <property type="entry name" value="Usp"/>
    <property type="match status" value="2"/>
</dbReference>
<dbReference type="EMBL" id="JACJIQ010000004">
    <property type="protein sequence ID" value="MBA9076736.1"/>
    <property type="molecule type" value="Genomic_DNA"/>
</dbReference>
<organism evidence="3 4">
    <name type="scientific">Rufibacter quisquiliarum</name>
    <dbReference type="NCBI Taxonomy" id="1549639"/>
    <lineage>
        <taxon>Bacteria</taxon>
        <taxon>Pseudomonadati</taxon>
        <taxon>Bacteroidota</taxon>
        <taxon>Cytophagia</taxon>
        <taxon>Cytophagales</taxon>
        <taxon>Hymenobacteraceae</taxon>
        <taxon>Rufibacter</taxon>
    </lineage>
</organism>
<dbReference type="Proteomes" id="UP000563094">
    <property type="component" value="Unassembled WGS sequence"/>
</dbReference>
<dbReference type="PANTHER" id="PTHR46268">
    <property type="entry name" value="STRESS RESPONSE PROTEIN NHAX"/>
    <property type="match status" value="1"/>
</dbReference>
<dbReference type="Gene3D" id="3.40.50.12370">
    <property type="match status" value="1"/>
</dbReference>
<dbReference type="PANTHER" id="PTHR46268:SF6">
    <property type="entry name" value="UNIVERSAL STRESS PROTEIN UP12"/>
    <property type="match status" value="1"/>
</dbReference>
<sequence>MKTIALLTDFSQEAHQAIHFAVELGRTLQARLVVVHSFDPNNYVPGTTTSVSGVNWSDPTLYVPNQLELTNEREKMTRENLWRLVEDIRQQAQGLEVQGEVILGVGMDSAVTYLQTQAVDLVVMGTKGADSALERWAGTNTAYVMNHAPCPVLAVPAHADYHGIRKIVYATDPFQEEEWHLRELQALAQIFRAEITVLYVQDDLDSQESEDRWQAFVNRWSTQVPSLRFARQFNDKTAEAIEEYAHARNADLLVVAKHHRSFWNRLFGGTSPADRLVFDNVLPTLSLPPLEEGQAPQGTLFSS</sequence>
<dbReference type="SUPFAM" id="SSF52402">
    <property type="entry name" value="Adenine nucleotide alpha hydrolases-like"/>
    <property type="match status" value="2"/>
</dbReference>
<dbReference type="PRINTS" id="PR01438">
    <property type="entry name" value="UNVRSLSTRESS"/>
</dbReference>
<evidence type="ECO:0000313" key="3">
    <source>
        <dbReference type="EMBL" id="MBA9076736.1"/>
    </source>
</evidence>
<dbReference type="CDD" id="cd00293">
    <property type="entry name" value="USP-like"/>
    <property type="match status" value="1"/>
</dbReference>